<evidence type="ECO:0000256" key="4">
    <source>
        <dbReference type="ARBA" id="ARBA00022692"/>
    </source>
</evidence>
<evidence type="ECO:0000256" key="5">
    <source>
        <dbReference type="ARBA" id="ARBA00022989"/>
    </source>
</evidence>
<feature type="transmembrane region" description="Helical" evidence="7">
    <location>
        <begin position="187"/>
        <end position="206"/>
    </location>
</feature>
<evidence type="ECO:0000256" key="1">
    <source>
        <dbReference type="ARBA" id="ARBA00004429"/>
    </source>
</evidence>
<dbReference type="SUPFAM" id="SSF103473">
    <property type="entry name" value="MFS general substrate transporter"/>
    <property type="match status" value="1"/>
</dbReference>
<proteinExistence type="predicted"/>
<keyword evidence="3" id="KW-1003">Cell membrane</keyword>
<feature type="transmembrane region" description="Helical" evidence="7">
    <location>
        <begin position="90"/>
        <end position="108"/>
    </location>
</feature>
<accession>A0AAT9GAG2</accession>
<evidence type="ECO:0000256" key="3">
    <source>
        <dbReference type="ARBA" id="ARBA00022475"/>
    </source>
</evidence>
<dbReference type="InterPro" id="IPR020846">
    <property type="entry name" value="MFS_dom"/>
</dbReference>
<gene>
    <name evidence="9" type="ORF">DMENIID0002_13320</name>
</gene>
<dbReference type="PANTHER" id="PTHR43045">
    <property type="entry name" value="SHIKIMATE TRANSPORTER"/>
    <property type="match status" value="1"/>
</dbReference>
<feature type="domain" description="Major facilitator superfamily (MFS) profile" evidence="8">
    <location>
        <begin position="18"/>
        <end position="272"/>
    </location>
</feature>
<protein>
    <recommendedName>
        <fullName evidence="8">Major facilitator superfamily (MFS) profile domain-containing protein</fullName>
    </recommendedName>
</protein>
<dbReference type="GO" id="GO:0022857">
    <property type="term" value="F:transmembrane transporter activity"/>
    <property type="evidence" value="ECO:0007669"/>
    <property type="project" value="InterPro"/>
</dbReference>
<evidence type="ECO:0000256" key="7">
    <source>
        <dbReference type="SAM" id="Phobius"/>
    </source>
</evidence>
<organism evidence="9">
    <name type="scientific">Candidatus Tisiphia endosymbiont of Sergentomyia squamirostris</name>
    <dbReference type="NCBI Taxonomy" id="3113639"/>
    <lineage>
        <taxon>Bacteria</taxon>
        <taxon>Pseudomonadati</taxon>
        <taxon>Pseudomonadota</taxon>
        <taxon>Alphaproteobacteria</taxon>
        <taxon>Rickettsiales</taxon>
        <taxon>Rickettsiaceae</taxon>
        <taxon>Rickettsieae</taxon>
        <taxon>Candidatus Tisiphia</taxon>
    </lineage>
</organism>
<dbReference type="InterPro" id="IPR036259">
    <property type="entry name" value="MFS_trans_sf"/>
</dbReference>
<keyword evidence="6 7" id="KW-0472">Membrane</keyword>
<dbReference type="Pfam" id="PF07690">
    <property type="entry name" value="MFS_1"/>
    <property type="match status" value="1"/>
</dbReference>
<comment type="subcellular location">
    <subcellularLocation>
        <location evidence="1">Cell inner membrane</location>
        <topology evidence="1">Multi-pass membrane protein</topology>
    </subcellularLocation>
</comment>
<keyword evidence="4 7" id="KW-0812">Transmembrane</keyword>
<name>A0AAT9GAG2_9RICK</name>
<reference evidence="9" key="1">
    <citation type="submission" date="2024-01" db="EMBL/GenBank/DDBJ databases">
        <title>Sequencing the genomes of a sandfly, Sergentomyia squamirostris, and its two endosymbionts.</title>
        <authorList>
            <person name="Itokawa K."/>
            <person name="Sanjoba C."/>
        </authorList>
    </citation>
    <scope>NUCLEOTIDE SEQUENCE</scope>
    <source>
        <strain evidence="9">RiSSQ</strain>
    </source>
</reference>
<dbReference type="PANTHER" id="PTHR43045:SF1">
    <property type="entry name" value="SHIKIMATE TRANSPORTER"/>
    <property type="match status" value="1"/>
</dbReference>
<feature type="transmembrane region" description="Helical" evidence="7">
    <location>
        <begin position="21"/>
        <end position="43"/>
    </location>
</feature>
<feature type="transmembrane region" description="Helical" evidence="7">
    <location>
        <begin position="156"/>
        <end position="181"/>
    </location>
</feature>
<feature type="transmembrane region" description="Helical" evidence="7">
    <location>
        <begin position="55"/>
        <end position="78"/>
    </location>
</feature>
<evidence type="ECO:0000313" key="9">
    <source>
        <dbReference type="EMBL" id="BFD46686.1"/>
    </source>
</evidence>
<dbReference type="Gene3D" id="1.20.1250.20">
    <property type="entry name" value="MFS general substrate transporter like domains"/>
    <property type="match status" value="1"/>
</dbReference>
<dbReference type="PROSITE" id="PS50850">
    <property type="entry name" value="MFS"/>
    <property type="match status" value="1"/>
</dbReference>
<evidence type="ECO:0000256" key="2">
    <source>
        <dbReference type="ARBA" id="ARBA00022448"/>
    </source>
</evidence>
<dbReference type="GO" id="GO:0005886">
    <property type="term" value="C:plasma membrane"/>
    <property type="evidence" value="ECO:0007669"/>
    <property type="project" value="UniProtKB-SubCell"/>
</dbReference>
<keyword evidence="2" id="KW-0813">Transport</keyword>
<dbReference type="InterPro" id="IPR011701">
    <property type="entry name" value="MFS"/>
</dbReference>
<feature type="transmembrane region" description="Helical" evidence="7">
    <location>
        <begin position="248"/>
        <end position="269"/>
    </location>
</feature>
<evidence type="ECO:0000256" key="6">
    <source>
        <dbReference type="ARBA" id="ARBA00023136"/>
    </source>
</evidence>
<keyword evidence="5 7" id="KW-1133">Transmembrane helix</keyword>
<dbReference type="EMBL" id="AP029170">
    <property type="protein sequence ID" value="BFD46686.1"/>
    <property type="molecule type" value="Genomic_DNA"/>
</dbReference>
<evidence type="ECO:0000259" key="8">
    <source>
        <dbReference type="PROSITE" id="PS50850"/>
    </source>
</evidence>
<dbReference type="AlphaFoldDB" id="A0AAT9GAG2"/>
<sequence length="272" mass="30338">MLKYQQEQRSLTREQKEAVGLLSIGTFLEFFDFMLYVHMATFLNEIFFPKTDPSTATLLAAAAFCSSYVLRPIGALIFGYIGDNIGRKSTFIITTCIMAACCFTMANLPTYAQWGYTASVCMVICRVMQGLSSIGEIVGAEVYVTEMTKPPAQYPAVATIEVMGLLGTTIALIVASFATLGNVNWRIAFWFGTIIAIIGGTARRILIETPEFADAKLQLKRVFEKANMDIKKLNNNPIVNEKVNKKTALAYFLLDCSWPLNFYIAYFFVVLF</sequence>